<keyword evidence="2" id="KW-1185">Reference proteome</keyword>
<gene>
    <name evidence="1" type="ORF">Pfra01_001075000</name>
</gene>
<protein>
    <submittedName>
        <fullName evidence="1">Unnamed protein product</fullName>
    </submittedName>
</protein>
<comment type="caution">
    <text evidence="1">The sequence shown here is derived from an EMBL/GenBank/DDBJ whole genome shotgun (WGS) entry which is preliminary data.</text>
</comment>
<sequence>MVKTTENYGGTRVEAGDGLPTAMMLVDGTTQCVKMDSGARYSVADTDWMTRSERKTMGSPVAYIEGIGGFLLDVLGVWTFDMVNAYGQAVGIDSCIIDGCTDDFWWSSIFLKNTDPPWISTVARMAGATNLRTRAVRLVEVAIAAPDGEEGGFLPTVNNGAVLLAAAVTKVMNGKALIPAINAYGGRIRLPRKLELGVWIPINRDMESLRMYGELETERVQKWLEELGYTDTHRAYRDLANAQDEYPPTTTLNVEHHIDTRDAASIMMRRRQQTQTEDAIADSNVNAMISAGTIEHGEGA</sequence>
<organism evidence="1 2">
    <name type="scientific">Phytophthora fragariaefolia</name>
    <dbReference type="NCBI Taxonomy" id="1490495"/>
    <lineage>
        <taxon>Eukaryota</taxon>
        <taxon>Sar</taxon>
        <taxon>Stramenopiles</taxon>
        <taxon>Oomycota</taxon>
        <taxon>Peronosporomycetes</taxon>
        <taxon>Peronosporales</taxon>
        <taxon>Peronosporaceae</taxon>
        <taxon>Phytophthora</taxon>
    </lineage>
</organism>
<accession>A0A9W6XG36</accession>
<evidence type="ECO:0000313" key="2">
    <source>
        <dbReference type="Proteomes" id="UP001165121"/>
    </source>
</evidence>
<dbReference type="Proteomes" id="UP001165121">
    <property type="component" value="Unassembled WGS sequence"/>
</dbReference>
<dbReference type="OrthoDB" id="10444882at2759"/>
<name>A0A9W6XG36_9STRA</name>
<proteinExistence type="predicted"/>
<reference evidence="1" key="1">
    <citation type="submission" date="2023-04" db="EMBL/GenBank/DDBJ databases">
        <title>Phytophthora fragariaefolia NBRC 109709.</title>
        <authorList>
            <person name="Ichikawa N."/>
            <person name="Sato H."/>
            <person name="Tonouchi N."/>
        </authorList>
    </citation>
    <scope>NUCLEOTIDE SEQUENCE</scope>
    <source>
        <strain evidence="1">NBRC 109709</strain>
    </source>
</reference>
<dbReference type="AlphaFoldDB" id="A0A9W6XG36"/>
<evidence type="ECO:0000313" key="1">
    <source>
        <dbReference type="EMBL" id="GMF37882.1"/>
    </source>
</evidence>
<dbReference type="EMBL" id="BSXT01001045">
    <property type="protein sequence ID" value="GMF37882.1"/>
    <property type="molecule type" value="Genomic_DNA"/>
</dbReference>